<reference evidence="2" key="1">
    <citation type="journal article" date="2021" name="PeerJ">
        <title>Extensive microbial diversity within the chicken gut microbiome revealed by metagenomics and culture.</title>
        <authorList>
            <person name="Gilroy R."/>
            <person name="Ravi A."/>
            <person name="Getino M."/>
            <person name="Pursley I."/>
            <person name="Horton D.L."/>
            <person name="Alikhan N.F."/>
            <person name="Baker D."/>
            <person name="Gharbi K."/>
            <person name="Hall N."/>
            <person name="Watson M."/>
            <person name="Adriaenssens E.M."/>
            <person name="Foster-Nyarko E."/>
            <person name="Jarju S."/>
            <person name="Secka A."/>
            <person name="Antonio M."/>
            <person name="Oren A."/>
            <person name="Chaudhuri R.R."/>
            <person name="La Ragione R."/>
            <person name="Hildebrand F."/>
            <person name="Pallen M.J."/>
        </authorList>
    </citation>
    <scope>NUCLEOTIDE SEQUENCE</scope>
    <source>
        <strain evidence="2">ChiHjej13B12-14962</strain>
    </source>
</reference>
<evidence type="ECO:0000313" key="2">
    <source>
        <dbReference type="EMBL" id="HJF14961.1"/>
    </source>
</evidence>
<evidence type="ECO:0000259" key="1">
    <source>
        <dbReference type="Pfam" id="PF14534"/>
    </source>
</evidence>
<dbReference type="SUPFAM" id="SSF54427">
    <property type="entry name" value="NTF2-like"/>
    <property type="match status" value="1"/>
</dbReference>
<sequence>MDRQSPKSIITGFQQAWNAHDANALAKLFVDDADFVNVTGLWWTTQERIRTAHAFGFANIFGQSTMNVGRTETRMLGTDHAVVHARVTISGQNTPDGQETQDRRTVMSFVVTRLHDDHGDYWRAVSAHNTDVVPGSPDTHVNSPAGHIAVRYRDER</sequence>
<evidence type="ECO:0000313" key="3">
    <source>
        <dbReference type="Proteomes" id="UP000703315"/>
    </source>
</evidence>
<comment type="caution">
    <text evidence="2">The sequence shown here is derived from an EMBL/GenBank/DDBJ whole genome shotgun (WGS) entry which is preliminary data.</text>
</comment>
<dbReference type="Proteomes" id="UP000703315">
    <property type="component" value="Unassembled WGS sequence"/>
</dbReference>
<dbReference type="AlphaFoldDB" id="A0A921K879"/>
<gene>
    <name evidence="2" type="ORF">K8V32_09205</name>
</gene>
<accession>A0A921K879</accession>
<organism evidence="2 3">
    <name type="scientific">Enteractinococcus helveticum</name>
    <dbReference type="NCBI Taxonomy" id="1837282"/>
    <lineage>
        <taxon>Bacteria</taxon>
        <taxon>Bacillati</taxon>
        <taxon>Actinomycetota</taxon>
        <taxon>Actinomycetes</taxon>
        <taxon>Micrococcales</taxon>
        <taxon>Micrococcaceae</taxon>
    </lineage>
</organism>
<reference evidence="2" key="2">
    <citation type="submission" date="2021-09" db="EMBL/GenBank/DDBJ databases">
        <authorList>
            <person name="Gilroy R."/>
        </authorList>
    </citation>
    <scope>NUCLEOTIDE SEQUENCE</scope>
    <source>
        <strain evidence="2">ChiHjej13B12-14962</strain>
    </source>
</reference>
<feature type="domain" description="DUF4440" evidence="1">
    <location>
        <begin position="9"/>
        <end position="113"/>
    </location>
</feature>
<protein>
    <submittedName>
        <fullName evidence="2">SgcJ/EcaC family oxidoreductase</fullName>
    </submittedName>
</protein>
<dbReference type="Pfam" id="PF14534">
    <property type="entry name" value="DUF4440"/>
    <property type="match status" value="1"/>
</dbReference>
<dbReference type="InterPro" id="IPR027843">
    <property type="entry name" value="DUF4440"/>
</dbReference>
<dbReference type="RefSeq" id="WP_303906179.1">
    <property type="nucleotide sequence ID" value="NZ_DYXC01000098.1"/>
</dbReference>
<dbReference type="NCBIfam" id="TIGR02246">
    <property type="entry name" value="SgcJ/EcaC family oxidoreductase"/>
    <property type="match status" value="1"/>
</dbReference>
<dbReference type="Gene3D" id="3.10.450.50">
    <property type="match status" value="1"/>
</dbReference>
<proteinExistence type="predicted"/>
<dbReference type="InterPro" id="IPR011944">
    <property type="entry name" value="Steroid_delta5-4_isomerase"/>
</dbReference>
<dbReference type="EMBL" id="DYXC01000098">
    <property type="protein sequence ID" value="HJF14961.1"/>
    <property type="molecule type" value="Genomic_DNA"/>
</dbReference>
<dbReference type="InterPro" id="IPR032710">
    <property type="entry name" value="NTF2-like_dom_sf"/>
</dbReference>
<name>A0A921K879_9MICC</name>